<comment type="caution">
    <text evidence="1">The sequence shown here is derived from an EMBL/GenBank/DDBJ whole genome shotgun (WGS) entry which is preliminary data.</text>
</comment>
<gene>
    <name evidence="1" type="ORF">AHMF7605_09075</name>
</gene>
<protein>
    <recommendedName>
        <fullName evidence="3">6-bladed beta-propeller</fullName>
    </recommendedName>
</protein>
<reference evidence="1 2" key="1">
    <citation type="submission" date="2018-03" db="EMBL/GenBank/DDBJ databases">
        <title>Adhaeribacter sp. HMF7605 Genome sequencing and assembly.</title>
        <authorList>
            <person name="Kang H."/>
            <person name="Kang J."/>
            <person name="Cha I."/>
            <person name="Kim H."/>
            <person name="Joh K."/>
        </authorList>
    </citation>
    <scope>NUCLEOTIDE SEQUENCE [LARGE SCALE GENOMIC DNA]</scope>
    <source>
        <strain evidence="1 2">HMF7605</strain>
    </source>
</reference>
<dbReference type="AlphaFoldDB" id="A0A2T2YDS2"/>
<dbReference type="EMBL" id="PYFT01000001">
    <property type="protein sequence ID" value="PSR53665.1"/>
    <property type="molecule type" value="Genomic_DNA"/>
</dbReference>
<dbReference type="Proteomes" id="UP000240357">
    <property type="component" value="Unassembled WGS sequence"/>
</dbReference>
<sequence length="294" mass="33707">MPFLTAINLPYITLKKNKKLGSVNWFFAFGLWLAVLGSSKAQTSVNQHDPLTDKVTFSGVVSLDRLDNIYLIDQKNNLHRYDTSGKLVTTFSPSVTGHIALVEAWSTAKILLFYDDQQTLTFLDRFLAPISAVRLSDQVDGIIKMTSLASDNKIWAFNESKFNLYKIDLQFPEATRTIPLDLVLPKQQYDIRFLREYQNKVFLLDKLSGVYVFDDLGNYQKRLPFTGLTYIGFRGDELYYFANNQVHFFHLYTLQERTIDLPSALNSSTFKQVLVGESKFYLISDSGIQVLPFK</sequence>
<dbReference type="SUPFAM" id="SSF101898">
    <property type="entry name" value="NHL repeat"/>
    <property type="match status" value="1"/>
</dbReference>
<organism evidence="1 2">
    <name type="scientific">Adhaeribacter arboris</name>
    <dbReference type="NCBI Taxonomy" id="2072846"/>
    <lineage>
        <taxon>Bacteria</taxon>
        <taxon>Pseudomonadati</taxon>
        <taxon>Bacteroidota</taxon>
        <taxon>Cytophagia</taxon>
        <taxon>Cytophagales</taxon>
        <taxon>Hymenobacteraceae</taxon>
        <taxon>Adhaeribacter</taxon>
    </lineage>
</organism>
<evidence type="ECO:0000313" key="1">
    <source>
        <dbReference type="EMBL" id="PSR53665.1"/>
    </source>
</evidence>
<name>A0A2T2YDS2_9BACT</name>
<evidence type="ECO:0008006" key="3">
    <source>
        <dbReference type="Google" id="ProtNLM"/>
    </source>
</evidence>
<keyword evidence="2" id="KW-1185">Reference proteome</keyword>
<proteinExistence type="predicted"/>
<accession>A0A2T2YDS2</accession>
<evidence type="ECO:0000313" key="2">
    <source>
        <dbReference type="Proteomes" id="UP000240357"/>
    </source>
</evidence>